<name>A0A5C0ASV0_9BURK</name>
<gene>
    <name evidence="2" type="ORF">FXN63_01740</name>
</gene>
<dbReference type="CDD" id="cd11378">
    <property type="entry name" value="DUF296"/>
    <property type="match status" value="1"/>
</dbReference>
<dbReference type="PROSITE" id="PS51742">
    <property type="entry name" value="PPC"/>
    <property type="match status" value="1"/>
</dbReference>
<evidence type="ECO:0000313" key="2">
    <source>
        <dbReference type="EMBL" id="QEI04704.1"/>
    </source>
</evidence>
<keyword evidence="3" id="KW-1185">Reference proteome</keyword>
<dbReference type="EMBL" id="CP043046">
    <property type="protein sequence ID" value="QEI04704.1"/>
    <property type="molecule type" value="Genomic_DNA"/>
</dbReference>
<dbReference type="PANTHER" id="PTHR34988">
    <property type="entry name" value="PROTEIN, PUTATIVE-RELATED"/>
    <property type="match status" value="1"/>
</dbReference>
<feature type="domain" description="PPC" evidence="1">
    <location>
        <begin position="44"/>
        <end position="168"/>
    </location>
</feature>
<accession>A0A5C0ASV0</accession>
<dbReference type="PANTHER" id="PTHR34988:SF1">
    <property type="entry name" value="DNA-BINDING PROTEIN"/>
    <property type="match status" value="1"/>
</dbReference>
<dbReference type="GO" id="GO:0003677">
    <property type="term" value="F:DNA binding"/>
    <property type="evidence" value="ECO:0007669"/>
    <property type="project" value="UniProtKB-KW"/>
</dbReference>
<dbReference type="OrthoDB" id="9102708at2"/>
<evidence type="ECO:0000259" key="1">
    <source>
        <dbReference type="PROSITE" id="PS51742"/>
    </source>
</evidence>
<keyword evidence="2" id="KW-0238">DNA-binding</keyword>
<sequence length="168" mass="17690">MRQRVRRHPLPCTSRFGNHLLGVPPGSCRSRSMNAVAESRVEQGQYGRVFALRVRPNEDLVASLRTLVATQGLRHAVIKGAVGSLIDGNLAFGPAATATTVHIPGPGVEILSINGDIRVGDDGQANVRVQGTLGGLDGKVYAGTFVPGGNLAFITMEVVVQEWVPSAA</sequence>
<organism evidence="2 3">
    <name type="scientific">Pigmentiphaga aceris</name>
    <dbReference type="NCBI Taxonomy" id="1940612"/>
    <lineage>
        <taxon>Bacteria</taxon>
        <taxon>Pseudomonadati</taxon>
        <taxon>Pseudomonadota</taxon>
        <taxon>Betaproteobacteria</taxon>
        <taxon>Burkholderiales</taxon>
        <taxon>Alcaligenaceae</taxon>
        <taxon>Pigmentiphaga</taxon>
    </lineage>
</organism>
<reference evidence="2 3" key="1">
    <citation type="submission" date="2019-08" db="EMBL/GenBank/DDBJ databases">
        <title>Amphibian skin-associated Pigmentiphaga: genome sequence and occurrence across geography and hosts.</title>
        <authorList>
            <person name="Bletz M.C."/>
            <person name="Bunk B."/>
            <person name="Sproeer C."/>
            <person name="Biwer P."/>
            <person name="Reiter S."/>
            <person name="Rabemananjara F.C.E."/>
            <person name="Schulz S."/>
            <person name="Overmann J."/>
            <person name="Vences M."/>
        </authorList>
    </citation>
    <scope>NUCLEOTIDE SEQUENCE [LARGE SCALE GENOMIC DNA]</scope>
    <source>
        <strain evidence="2 3">Mada1488</strain>
    </source>
</reference>
<dbReference type="KEGG" id="pacr:FXN63_01740"/>
<dbReference type="SUPFAM" id="SSF117856">
    <property type="entry name" value="AF0104/ALDC/Ptd012-like"/>
    <property type="match status" value="1"/>
</dbReference>
<evidence type="ECO:0000313" key="3">
    <source>
        <dbReference type="Proteomes" id="UP000325161"/>
    </source>
</evidence>
<dbReference type="InterPro" id="IPR005175">
    <property type="entry name" value="PPC_dom"/>
</dbReference>
<dbReference type="Gene3D" id="3.30.1330.80">
    <property type="entry name" value="Hypothetical protein, similar to alpha- acetolactate decarboxylase, domain 2"/>
    <property type="match status" value="1"/>
</dbReference>
<dbReference type="Proteomes" id="UP000325161">
    <property type="component" value="Chromosome"/>
</dbReference>
<protein>
    <submittedName>
        <fullName evidence="2">DNA-binding protein</fullName>
    </submittedName>
</protein>
<proteinExistence type="predicted"/>
<dbReference type="Pfam" id="PF03479">
    <property type="entry name" value="PCC"/>
    <property type="match status" value="1"/>
</dbReference>
<dbReference type="AlphaFoldDB" id="A0A5C0ASV0"/>